<reference evidence="1" key="1">
    <citation type="journal article" date="2013" name="J. Plant Res.">
        <title>Effect of fungi and light on seed germination of three Opuntia species from semiarid lands of central Mexico.</title>
        <authorList>
            <person name="Delgado-Sanchez P."/>
            <person name="Jimenez-Bremont J.F."/>
            <person name="Guerrero-Gonzalez Mde L."/>
            <person name="Flores J."/>
        </authorList>
    </citation>
    <scope>NUCLEOTIDE SEQUENCE</scope>
    <source>
        <tissue evidence="1">Cladode</tissue>
    </source>
</reference>
<reference evidence="1" key="2">
    <citation type="submission" date="2020-07" db="EMBL/GenBank/DDBJ databases">
        <authorList>
            <person name="Vera ALvarez R."/>
            <person name="Arias-Moreno D.M."/>
            <person name="Jimenez-Jacinto V."/>
            <person name="Jimenez-Bremont J.F."/>
            <person name="Swaminathan K."/>
            <person name="Moose S.P."/>
            <person name="Guerrero-Gonzalez M.L."/>
            <person name="Marino-Ramirez L."/>
            <person name="Landsman D."/>
            <person name="Rodriguez-Kessler M."/>
            <person name="Delgado-Sanchez P."/>
        </authorList>
    </citation>
    <scope>NUCLEOTIDE SEQUENCE</scope>
    <source>
        <tissue evidence="1">Cladode</tissue>
    </source>
</reference>
<dbReference type="AlphaFoldDB" id="A0A7C9AVL0"/>
<organism evidence="1">
    <name type="scientific">Opuntia streptacantha</name>
    <name type="common">Prickly pear cactus</name>
    <name type="synonym">Opuntia cardona</name>
    <dbReference type="NCBI Taxonomy" id="393608"/>
    <lineage>
        <taxon>Eukaryota</taxon>
        <taxon>Viridiplantae</taxon>
        <taxon>Streptophyta</taxon>
        <taxon>Embryophyta</taxon>
        <taxon>Tracheophyta</taxon>
        <taxon>Spermatophyta</taxon>
        <taxon>Magnoliopsida</taxon>
        <taxon>eudicotyledons</taxon>
        <taxon>Gunneridae</taxon>
        <taxon>Pentapetalae</taxon>
        <taxon>Caryophyllales</taxon>
        <taxon>Cactineae</taxon>
        <taxon>Cactaceae</taxon>
        <taxon>Opuntioideae</taxon>
        <taxon>Opuntia</taxon>
    </lineage>
</organism>
<proteinExistence type="predicted"/>
<accession>A0A7C9AVL0</accession>
<dbReference type="EMBL" id="GISG01271778">
    <property type="protein sequence ID" value="MBA4676536.1"/>
    <property type="molecule type" value="Transcribed_RNA"/>
</dbReference>
<name>A0A7C9AVL0_OPUST</name>
<sequence length="119" mass="13014">MITTSMDHLNGVLKLPCCSKQCLLLKTCCWQVGMCGWNEMECKTLQVVHSPPSNFTWLGMLAKVSQNPTLGHGLDTFGSVFLCPKVSQNLELSKSSNQTLFLPFAGFCPGLRTCGIWAG</sequence>
<evidence type="ECO:0000313" key="1">
    <source>
        <dbReference type="EMBL" id="MBA4676536.1"/>
    </source>
</evidence>
<protein>
    <submittedName>
        <fullName evidence="1">Uncharacterized protein</fullName>
    </submittedName>
</protein>